<keyword evidence="6 9" id="KW-0378">Hydrolase</keyword>
<dbReference type="OrthoDB" id="9798386at2"/>
<dbReference type="InterPro" id="IPR015500">
    <property type="entry name" value="Peptidase_S8_subtilisin-rel"/>
</dbReference>
<dbReference type="InterPro" id="IPR054399">
    <property type="entry name" value="Fervidolysin-like_N_prodom"/>
</dbReference>
<feature type="domain" description="Peptidase S8/S53" evidence="11">
    <location>
        <begin position="144"/>
        <end position="390"/>
    </location>
</feature>
<dbReference type="PRINTS" id="PR00723">
    <property type="entry name" value="SUBTILISIN"/>
</dbReference>
<evidence type="ECO:0000313" key="13">
    <source>
        <dbReference type="EMBL" id="OMP66695.1"/>
    </source>
</evidence>
<keyword evidence="8" id="KW-0106">Calcium</keyword>
<reference evidence="13 14" key="1">
    <citation type="submission" date="2016-12" db="EMBL/GenBank/DDBJ databases">
        <title>Domibacillus sp. SAB 38T whole genome sequencing.</title>
        <authorList>
            <person name="Verma A."/>
            <person name="Ojha A.K."/>
            <person name="Krishnamurthi S."/>
        </authorList>
    </citation>
    <scope>NUCLEOTIDE SEQUENCE [LARGE SCALE GENOMIC DNA]</scope>
    <source>
        <strain evidence="13 14">SAB 38</strain>
    </source>
</reference>
<dbReference type="Proteomes" id="UP000188613">
    <property type="component" value="Unassembled WGS sequence"/>
</dbReference>
<comment type="subcellular location">
    <subcellularLocation>
        <location evidence="2">Secreted</location>
    </subcellularLocation>
</comment>
<name>A0A1V2A6R3_9BACI</name>
<feature type="active site" description="Charge relay system" evidence="9">
    <location>
        <position position="342"/>
    </location>
</feature>
<dbReference type="InterPro" id="IPR018247">
    <property type="entry name" value="EF_Hand_1_Ca_BS"/>
</dbReference>
<sequence>MKNWKKIMATVVSAAIVIPGAALAETPAEKKETQYQSAMKAQQMTDSQILVIKYSKALPHSVHKKAGVTVLKRLPSLGYDVIQIPKSKKRSDVIGVYKTRSEIIAITPSVQYKRFAATPDAKKSKMDHLSLLNIDKALAYAGKNDVTVAVVDGGVDYKHPDLKANILPPYNAVQPARNPVRDLHGTHVAGIIASVKDNGIGGYGVFPNAKILPIDVFNGELGASDYSIAEGITFAVDHGADVINLSLGGFMPAPVVEEAIQYANDAGVIVVSAAGNEASDQYSYPASYPGVISVGNVNNAKRLSDSSNYGASVDVTAPGENIYSTSYDSEGGSKYERLTGTSMASPMVAAAAGLLKSKYPDLTPFEIEYILEQTATDLGEKGYDLTYGNGLINPLNALKFDMKKLPERPEELGEGLMKTAVEVKAGKNTFTGSFKSPEKMNWYKADLTEGEHVQTVLNGSDRYDYAMELYFVTEDGEPEYVRDVDQTLVGKQEAYLYTAAEAGTLLIGVKDTNGNYSAAGTSTFTLETEKVAPITPDETSIDNPVNITSFPFVKNDFTLFASAEEAPDTDYFSFAVNEPKLLSISLSALPGVNSAVNVFVKDESGDEYTVVDGNSNGINEGETISFQAVPGIDYRVEVTNDPFSGDMFMDSPMDLLSIDLLESSFGASSHPYNIKFEEREIPADEDGLPTEETLEDALVNEELSSEEYGQMKEDSLIDEEEGENAYDATILQKAIPYALGKDKNGYFQTEADEDYYRFTASADGIYKFNVEKGSSQLPVMTLMEYDEEEGMLIPIAGNGEMDVLSIILGGAEQSDRLHAALKKGNTYVMQISNENYAISADPYTLTSKKVASLPAEIDNDQNLPEEGLDITAGKSYKNYFIEAGDSDFYYFMNNGKSRIHTLDLVPSVMTSAQKAGIPFELRYPHIFSGAIIEDTNGDKVLDPDEMERSVPFGPDLIDILSANVESELHTSFAAKEETGYFINVMPTLPSGPSLQPYELKVGATHNHLADGDGKVVNHVPAKPNGLKTVNGKYGARGYFNAGVPFGDTDHFLLNVTKTGTVSLTFNAGQNLDGVMEVYNAKGKLVASLDRYGKNDEELASLKLAKGKYYIELSEANGTASTMPYELIVKK</sequence>
<dbReference type="InterPro" id="IPR050131">
    <property type="entry name" value="Peptidase_S8_subtilisin-like"/>
</dbReference>
<feature type="signal peptide" evidence="10">
    <location>
        <begin position="1"/>
        <end position="24"/>
    </location>
</feature>
<comment type="caution">
    <text evidence="13">The sequence shown here is derived from an EMBL/GenBank/DDBJ whole genome shotgun (WGS) entry which is preliminary data.</text>
</comment>
<dbReference type="GO" id="GO:0006508">
    <property type="term" value="P:proteolysis"/>
    <property type="evidence" value="ECO:0007669"/>
    <property type="project" value="UniProtKB-KW"/>
</dbReference>
<evidence type="ECO:0000256" key="7">
    <source>
        <dbReference type="ARBA" id="ARBA00022825"/>
    </source>
</evidence>
<dbReference type="PANTHER" id="PTHR43806">
    <property type="entry name" value="PEPTIDASE S8"/>
    <property type="match status" value="1"/>
</dbReference>
<dbReference type="EMBL" id="MSFI01000019">
    <property type="protein sequence ID" value="OMP66695.1"/>
    <property type="molecule type" value="Genomic_DNA"/>
</dbReference>
<dbReference type="STRING" id="1714355.BTO28_11710"/>
<dbReference type="PROSITE" id="PS00137">
    <property type="entry name" value="SUBTILASE_HIS"/>
    <property type="match status" value="1"/>
</dbReference>
<evidence type="ECO:0000256" key="5">
    <source>
        <dbReference type="ARBA" id="ARBA00022670"/>
    </source>
</evidence>
<keyword evidence="4" id="KW-0964">Secreted</keyword>
<evidence type="ECO:0000259" key="12">
    <source>
        <dbReference type="Pfam" id="PF22148"/>
    </source>
</evidence>
<dbReference type="InterPro" id="IPR023828">
    <property type="entry name" value="Peptidase_S8_Ser-AS"/>
</dbReference>
<dbReference type="Gene3D" id="3.40.50.200">
    <property type="entry name" value="Peptidase S8/S53 domain"/>
    <property type="match status" value="1"/>
</dbReference>
<accession>A0A1V2A6R3</accession>
<feature type="active site" description="Charge relay system" evidence="9">
    <location>
        <position position="152"/>
    </location>
</feature>
<keyword evidence="14" id="KW-1185">Reference proteome</keyword>
<evidence type="ECO:0000256" key="10">
    <source>
        <dbReference type="SAM" id="SignalP"/>
    </source>
</evidence>
<evidence type="ECO:0000256" key="2">
    <source>
        <dbReference type="ARBA" id="ARBA00004613"/>
    </source>
</evidence>
<dbReference type="Pfam" id="PF22148">
    <property type="entry name" value="Fervidolysin_NPro-like"/>
    <property type="match status" value="1"/>
</dbReference>
<protein>
    <submittedName>
        <fullName evidence="13">Uncharacterized protein</fullName>
    </submittedName>
</protein>
<dbReference type="AlphaFoldDB" id="A0A1V2A6R3"/>
<dbReference type="GO" id="GO:0005576">
    <property type="term" value="C:extracellular region"/>
    <property type="evidence" value="ECO:0007669"/>
    <property type="project" value="UniProtKB-SubCell"/>
</dbReference>
<evidence type="ECO:0000313" key="14">
    <source>
        <dbReference type="Proteomes" id="UP000188613"/>
    </source>
</evidence>
<proteinExistence type="inferred from homology"/>
<dbReference type="PANTHER" id="PTHR43806:SF11">
    <property type="entry name" value="CEREVISIN-RELATED"/>
    <property type="match status" value="1"/>
</dbReference>
<dbReference type="PROSITE" id="PS00138">
    <property type="entry name" value="SUBTILASE_SER"/>
    <property type="match status" value="1"/>
</dbReference>
<evidence type="ECO:0000256" key="1">
    <source>
        <dbReference type="ARBA" id="ARBA00001913"/>
    </source>
</evidence>
<evidence type="ECO:0000256" key="4">
    <source>
        <dbReference type="ARBA" id="ARBA00022525"/>
    </source>
</evidence>
<dbReference type="InterPro" id="IPR022398">
    <property type="entry name" value="Peptidase_S8_His-AS"/>
</dbReference>
<evidence type="ECO:0000256" key="9">
    <source>
        <dbReference type="PROSITE-ProRule" id="PRU01240"/>
    </source>
</evidence>
<feature type="active site" description="Charge relay system" evidence="9">
    <location>
        <position position="184"/>
    </location>
</feature>
<feature type="domain" description="Fervidolysin-like N-terminal prodomain" evidence="12">
    <location>
        <begin position="50"/>
        <end position="107"/>
    </location>
</feature>
<comment type="similarity">
    <text evidence="3 9">Belongs to the peptidase S8 family.</text>
</comment>
<dbReference type="Gene3D" id="2.60.120.380">
    <property type="match status" value="4"/>
</dbReference>
<evidence type="ECO:0000256" key="8">
    <source>
        <dbReference type="ARBA" id="ARBA00022837"/>
    </source>
</evidence>
<feature type="chain" id="PRO_5012120912" evidence="10">
    <location>
        <begin position="25"/>
        <end position="1130"/>
    </location>
</feature>
<keyword evidence="10" id="KW-0732">Signal</keyword>
<organism evidence="13 14">
    <name type="scientific">Domibacillus epiphyticus</name>
    <dbReference type="NCBI Taxonomy" id="1714355"/>
    <lineage>
        <taxon>Bacteria</taxon>
        <taxon>Bacillati</taxon>
        <taxon>Bacillota</taxon>
        <taxon>Bacilli</taxon>
        <taxon>Bacillales</taxon>
        <taxon>Bacillaceae</taxon>
        <taxon>Domibacillus</taxon>
    </lineage>
</organism>
<dbReference type="GO" id="GO:0004252">
    <property type="term" value="F:serine-type endopeptidase activity"/>
    <property type="evidence" value="ECO:0007669"/>
    <property type="project" value="UniProtKB-UniRule"/>
</dbReference>
<comment type="cofactor">
    <cofactor evidence="1">
        <name>Ca(2+)</name>
        <dbReference type="ChEBI" id="CHEBI:29108"/>
    </cofactor>
</comment>
<evidence type="ECO:0000256" key="3">
    <source>
        <dbReference type="ARBA" id="ARBA00011073"/>
    </source>
</evidence>
<dbReference type="Pfam" id="PF00082">
    <property type="entry name" value="Peptidase_S8"/>
    <property type="match status" value="1"/>
</dbReference>
<keyword evidence="5 9" id="KW-0645">Protease</keyword>
<dbReference type="PROSITE" id="PS00018">
    <property type="entry name" value="EF_HAND_1"/>
    <property type="match status" value="1"/>
</dbReference>
<dbReference type="SUPFAM" id="SSF52743">
    <property type="entry name" value="Subtilisin-like"/>
    <property type="match status" value="1"/>
</dbReference>
<gene>
    <name evidence="13" type="ORF">BTO28_11710</name>
</gene>
<dbReference type="InterPro" id="IPR000209">
    <property type="entry name" value="Peptidase_S8/S53_dom"/>
</dbReference>
<keyword evidence="7 9" id="KW-0720">Serine protease</keyword>
<evidence type="ECO:0000256" key="6">
    <source>
        <dbReference type="ARBA" id="ARBA00022801"/>
    </source>
</evidence>
<evidence type="ECO:0000259" key="11">
    <source>
        <dbReference type="Pfam" id="PF00082"/>
    </source>
</evidence>
<dbReference type="PROSITE" id="PS51892">
    <property type="entry name" value="SUBTILASE"/>
    <property type="match status" value="1"/>
</dbReference>
<dbReference type="InterPro" id="IPR036852">
    <property type="entry name" value="Peptidase_S8/S53_dom_sf"/>
</dbReference>
<dbReference type="RefSeq" id="WP_076766447.1">
    <property type="nucleotide sequence ID" value="NZ_MSFI01000019.1"/>
</dbReference>